<dbReference type="GO" id="GO:0012505">
    <property type="term" value="C:endomembrane system"/>
    <property type="evidence" value="ECO:0007669"/>
    <property type="project" value="UniProtKB-SubCell"/>
</dbReference>
<keyword evidence="5" id="KW-0472">Membrane</keyword>
<keyword evidence="12" id="KW-1185">Reference proteome</keyword>
<dbReference type="GO" id="GO:0004660">
    <property type="term" value="F:protein farnesyltransferase activity"/>
    <property type="evidence" value="ECO:0007669"/>
    <property type="project" value="UniProtKB-EC"/>
</dbReference>
<evidence type="ECO:0000256" key="5">
    <source>
        <dbReference type="ARBA" id="ARBA00023136"/>
    </source>
</evidence>
<dbReference type="GO" id="GO:0005965">
    <property type="term" value="C:protein farnesyltransferase complex"/>
    <property type="evidence" value="ECO:0007669"/>
    <property type="project" value="InterPro"/>
</dbReference>
<reference evidence="13" key="1">
    <citation type="submission" date="2022-11" db="UniProtKB">
        <authorList>
            <consortium name="WormBaseParasite"/>
        </authorList>
    </citation>
    <scope>IDENTIFICATION</scope>
</reference>
<dbReference type="Proteomes" id="UP000887574">
    <property type="component" value="Unplaced"/>
</dbReference>
<feature type="compositionally biased region" description="Polar residues" evidence="9">
    <location>
        <begin position="864"/>
        <end position="875"/>
    </location>
</feature>
<dbReference type="GO" id="GO:0016020">
    <property type="term" value="C:membrane"/>
    <property type="evidence" value="ECO:0007669"/>
    <property type="project" value="TreeGrafter"/>
</dbReference>
<dbReference type="InterPro" id="IPR001330">
    <property type="entry name" value="Prenyltrans"/>
</dbReference>
<evidence type="ECO:0000256" key="4">
    <source>
        <dbReference type="ARBA" id="ARBA00022737"/>
    </source>
</evidence>
<dbReference type="EC" id="2.5.1.58" evidence="2"/>
<dbReference type="GO" id="GO:0006914">
    <property type="term" value="P:autophagy"/>
    <property type="evidence" value="ECO:0007669"/>
    <property type="project" value="TreeGrafter"/>
</dbReference>
<feature type="domain" description="Prenyltransferase alpha-alpha toroid" evidence="10">
    <location>
        <begin position="1398"/>
        <end position="1724"/>
    </location>
</feature>
<evidence type="ECO:0000256" key="2">
    <source>
        <dbReference type="ARBA" id="ARBA00012702"/>
    </source>
</evidence>
<dbReference type="PANTHER" id="PTHR12894:SF49">
    <property type="entry name" value="VAM6_VPS39-LIKE PROTEIN"/>
    <property type="match status" value="1"/>
</dbReference>
<evidence type="ECO:0000256" key="3">
    <source>
        <dbReference type="ARBA" id="ARBA00015798"/>
    </source>
</evidence>
<keyword evidence="4" id="KW-0677">Repeat</keyword>
<comment type="subcellular location">
    <subcellularLocation>
        <location evidence="1">Endomembrane system</location>
        <topology evidence="1">Peripheral membrane protein</topology>
    </subcellularLocation>
</comment>
<accession>A0A915EPE8</accession>
<feature type="region of interest" description="Disordered" evidence="9">
    <location>
        <begin position="910"/>
        <end position="942"/>
    </location>
</feature>
<feature type="compositionally biased region" description="Acidic residues" evidence="9">
    <location>
        <begin position="926"/>
        <end position="938"/>
    </location>
</feature>
<evidence type="ECO:0000259" key="11">
    <source>
        <dbReference type="Pfam" id="PF10366"/>
    </source>
</evidence>
<dbReference type="CDD" id="cd02893">
    <property type="entry name" value="FTase"/>
    <property type="match status" value="1"/>
</dbReference>
<feature type="domain" description="Vacuolar sorting protein 39/Transforming growth factor beta receptor-associated" evidence="11">
    <location>
        <begin position="91"/>
        <end position="193"/>
    </location>
</feature>
<evidence type="ECO:0000256" key="1">
    <source>
        <dbReference type="ARBA" id="ARBA00004184"/>
    </source>
</evidence>
<evidence type="ECO:0000256" key="9">
    <source>
        <dbReference type="SAM" id="MobiDB-lite"/>
    </source>
</evidence>
<dbReference type="GO" id="GO:0034058">
    <property type="term" value="P:endosomal vesicle fusion"/>
    <property type="evidence" value="ECO:0007669"/>
    <property type="project" value="TreeGrafter"/>
</dbReference>
<dbReference type="InterPro" id="IPR026872">
    <property type="entry name" value="FTB"/>
</dbReference>
<dbReference type="InterPro" id="IPR032914">
    <property type="entry name" value="Vam6/VPS39/TRAP1"/>
</dbReference>
<dbReference type="InterPro" id="IPR019452">
    <property type="entry name" value="VPS39/TGF_beta_rcpt-assoc_1"/>
</dbReference>
<evidence type="ECO:0000313" key="12">
    <source>
        <dbReference type="Proteomes" id="UP000887574"/>
    </source>
</evidence>
<dbReference type="Pfam" id="PF10366">
    <property type="entry name" value="Vps39_1"/>
    <property type="match status" value="1"/>
</dbReference>
<proteinExistence type="inferred from homology"/>
<feature type="region of interest" description="Disordered" evidence="9">
    <location>
        <begin position="862"/>
        <end position="882"/>
    </location>
</feature>
<evidence type="ECO:0000313" key="13">
    <source>
        <dbReference type="WBParaSite" id="jg7533"/>
    </source>
</evidence>
<dbReference type="WBParaSite" id="jg7533">
    <property type="protein sequence ID" value="jg7533"/>
    <property type="gene ID" value="jg7533"/>
</dbReference>
<evidence type="ECO:0000256" key="8">
    <source>
        <dbReference type="ARBA" id="ARBA00038201"/>
    </source>
</evidence>
<dbReference type="SUPFAM" id="SSF48239">
    <property type="entry name" value="Terpenoid cyclases/Protein prenyltransferases"/>
    <property type="match status" value="1"/>
</dbReference>
<dbReference type="Pfam" id="PF00432">
    <property type="entry name" value="Prenyltrans"/>
    <property type="match status" value="1"/>
</dbReference>
<dbReference type="PANTHER" id="PTHR12894">
    <property type="entry name" value="CNH DOMAIN CONTAINING"/>
    <property type="match status" value="1"/>
</dbReference>
<organism evidence="12 13">
    <name type="scientific">Ditylenchus dipsaci</name>
    <dbReference type="NCBI Taxonomy" id="166011"/>
    <lineage>
        <taxon>Eukaryota</taxon>
        <taxon>Metazoa</taxon>
        <taxon>Ecdysozoa</taxon>
        <taxon>Nematoda</taxon>
        <taxon>Chromadorea</taxon>
        <taxon>Rhabditida</taxon>
        <taxon>Tylenchina</taxon>
        <taxon>Tylenchomorpha</taxon>
        <taxon>Sphaerularioidea</taxon>
        <taxon>Anguinidae</taxon>
        <taxon>Anguininae</taxon>
        <taxon>Ditylenchus</taxon>
    </lineage>
</organism>
<evidence type="ECO:0000256" key="6">
    <source>
        <dbReference type="ARBA" id="ARBA00030182"/>
    </source>
</evidence>
<name>A0A915EPE8_9BILA</name>
<sequence length="1743" mass="199626">MNLFPQLIPEKYLAMLSKFNPDELLLFDPTVNLPENERKVAIRTLGDYLSEKRTECAQLIALHYKDFKEEKKQNLLPTRTLKKQEAILELVDTVLLKCYLMTKPMLVSSLLRLPDNSCLISEAEKDLYPKEKSLELLILYERKKMHKKSLELLKKESKKEHSPLFGVERMSEYLQGLSSENSRLIFEYAPIVLAESVQLGVQIFTANEGDQSRNLDREEVLHFLRKHCIRAIIPYLEHIIYKCHEQRPKFHEELAEHLVLSIKILMKDYVHALADEELRTAAGREEGELGELRKKLMNFLETSKDYSPERILLQLDENLLEERAIIYGRLKRHDEALSIYSNILLDYAGAEHYCSTYFDPNDEVNSKVFFMLFKAYACPPPEESSNSHEKHAGQIDTVQAISLIPLETPLNRVWEALEAVFEAIKNKATQSSLLLSIIQLARKNYEKKLQKTRNQKIIIDSTVECCVCKNKIIDGAFYVFNWWVITSKLKRKKKRKVTERTCAESYESSKTVLDYFDSYDSMVEKNSIFADKSSFAKYLANCGSHQLFIFPKCFMKTLNATMAHFLLQVRFGADGSRIDPLQDPVLQNYAAKFPKMAILKQTKFMQTQLGRRGSIYISFDGCNYKDHLGFLTFVRNVVSDCYKNMKSLENAMYKISNESTAPAQLARMQSNIKTFTKFREGEVDQVNEIDLQFSMKRLAQIIQDITESNQEIILLVDDFDVPLTHCLTTNMCDQQTKDIKAWMECFITTSMQQCRVVMFGQYFIRLSPFSNKFEKSSLLTSTGLEKFFLITQHDFENLCDYFDVDQSTREVLTEWIGGYLLKKTVSMDRKACSVDPDLAYHPKHLIEFLKDHRALLAPQHRTDLSFSSHSSQNKTTNEEELECNQEVAEGEEIAGTHMREMRLTQNKDTVQALSDSELSLSLDKDVNEEEEEDEEEQENKDAMSKVFAVPESIQRRDHSFPSDGVFGAAGPEWSDTVILSRVTRPKREKEKKNVICMETPFTLRHFEDLKKATTNIMQTRFDQCFMDLLGSYMLAAGYLVAVGRAEIPRNYGGIRKNTSAYYVRIANNLHGRAILQSLKEYQLKLLKDNGKESVLASESILNLITTFRYIMEHIIYKCHEQIPKFHEELAEYLVLSIKILMKDYVHALADEELRTAAGQEEGELGELRKKLTHFLETSKDYSPERVLLQLDENLLEERAIVYGRLKRHDEALSIYSNILLDYAGAERYCATYFDPNDEVNSRVFFMLFKAYSCPPPDEYSAISLLVQAISLIPMETPLNRVWEALEAVFEAIKNKATQSSLLLSIIQLARKNYEKKLQKTQQIFKQRTFENPIMSHGDADFKLADCKMSFDDEGASSYTSVEQKRTEGLISAEQKWYQKAVTKEFADNDEPFVEHPKLCRELHVEYVIANLKQLSRSYMSMDASRSWFCFWGLHSLRMLGHKLDKDFQTKLIAFLKSCEASGGGYAGGPGQLPHLATTYASVMALISIGTPEAFASIDRKKLYAFISSMRLPNGSFQLHDGGEVDVRGAYCAIAAACVTGISDDLLFENTPSWIMRCQTYEGGFGGEPNCEAHGGYTCCAIAGLALLRKSHLVNTEGALRWLVNRQMQYEGGFNGRTNKLVDGCYSYWQSASFFTLEYEITNHTKQCPTRGLLNQEALQKYVLIVAQDIRKGGLRDKPDKSPDLYHTCYSLAGLSIAQSYASSKDLIVGGQSNALEDVHPLFNVCMNVETLAKQYFVDHPVAQ</sequence>
<dbReference type="InterPro" id="IPR008930">
    <property type="entry name" value="Terpenoid_cyclase/PrenylTrfase"/>
</dbReference>
<comment type="similarity">
    <text evidence="8">Belongs to the VAM6/VPS39 family.</text>
</comment>
<evidence type="ECO:0000259" key="10">
    <source>
        <dbReference type="Pfam" id="PF00432"/>
    </source>
</evidence>
<evidence type="ECO:0000256" key="7">
    <source>
        <dbReference type="ARBA" id="ARBA00032909"/>
    </source>
</evidence>
<dbReference type="Gene3D" id="1.50.10.20">
    <property type="match status" value="1"/>
</dbReference>
<protein>
    <recommendedName>
        <fullName evidence="3">Protein farnesyltransferase subunit beta</fullName>
        <ecNumber evidence="2">2.5.1.58</ecNumber>
    </recommendedName>
    <alternativeName>
        <fullName evidence="6">CAAX farnesyltransferase subunit beta</fullName>
    </alternativeName>
    <alternativeName>
        <fullName evidence="7">Ras proteins prenyltransferase subunit beta</fullName>
    </alternativeName>
</protein>